<accession>A0AAV6YF09</accession>
<feature type="chain" id="PRO_5043484901" description="Secreted protein" evidence="1">
    <location>
        <begin position="20"/>
        <end position="89"/>
    </location>
</feature>
<gene>
    <name evidence="2" type="ORF">GDO81_028137</name>
</gene>
<dbReference type="Proteomes" id="UP000824782">
    <property type="component" value="Unassembled WGS sequence"/>
</dbReference>
<evidence type="ECO:0000313" key="3">
    <source>
        <dbReference type="Proteomes" id="UP000824782"/>
    </source>
</evidence>
<feature type="signal peptide" evidence="1">
    <location>
        <begin position="1"/>
        <end position="19"/>
    </location>
</feature>
<dbReference type="AlphaFoldDB" id="A0AAV6YF09"/>
<proteinExistence type="predicted"/>
<protein>
    <recommendedName>
        <fullName evidence="4">Secreted protein</fullName>
    </recommendedName>
</protein>
<evidence type="ECO:0000313" key="2">
    <source>
        <dbReference type="EMBL" id="KAG8535621.1"/>
    </source>
</evidence>
<reference evidence="2" key="1">
    <citation type="thesis" date="2020" institute="ProQuest LLC" country="789 East Eisenhower Parkway, Ann Arbor, MI, USA">
        <title>Comparative Genomics and Chromosome Evolution.</title>
        <authorList>
            <person name="Mudd A.B."/>
        </authorList>
    </citation>
    <scope>NUCLEOTIDE SEQUENCE</scope>
    <source>
        <strain evidence="2">237g6f4</strain>
        <tissue evidence="2">Blood</tissue>
    </source>
</reference>
<keyword evidence="3" id="KW-1185">Reference proteome</keyword>
<organism evidence="2 3">
    <name type="scientific">Engystomops pustulosus</name>
    <name type="common">Tungara frog</name>
    <name type="synonym">Physalaemus pustulosus</name>
    <dbReference type="NCBI Taxonomy" id="76066"/>
    <lineage>
        <taxon>Eukaryota</taxon>
        <taxon>Metazoa</taxon>
        <taxon>Chordata</taxon>
        <taxon>Craniata</taxon>
        <taxon>Vertebrata</taxon>
        <taxon>Euteleostomi</taxon>
        <taxon>Amphibia</taxon>
        <taxon>Batrachia</taxon>
        <taxon>Anura</taxon>
        <taxon>Neobatrachia</taxon>
        <taxon>Hyloidea</taxon>
        <taxon>Leptodactylidae</taxon>
        <taxon>Leiuperinae</taxon>
        <taxon>Engystomops</taxon>
    </lineage>
</organism>
<keyword evidence="1" id="KW-0732">Signal</keyword>
<evidence type="ECO:0008006" key="4">
    <source>
        <dbReference type="Google" id="ProtNLM"/>
    </source>
</evidence>
<sequence length="89" mass="9904">MTQVHMAILVPILVAQIWQSNHKLHTGASSGVQSFWIETEGRCPPLLCLLWGGYMYYTLGREELPTESTCTGSQMEAALLLVFYNLGSL</sequence>
<comment type="caution">
    <text evidence="2">The sequence shown here is derived from an EMBL/GenBank/DDBJ whole genome shotgun (WGS) entry which is preliminary data.</text>
</comment>
<dbReference type="EMBL" id="WNYA01061906">
    <property type="protein sequence ID" value="KAG8535621.1"/>
    <property type="molecule type" value="Genomic_DNA"/>
</dbReference>
<name>A0AAV6YF09_ENGPU</name>
<evidence type="ECO:0000256" key="1">
    <source>
        <dbReference type="SAM" id="SignalP"/>
    </source>
</evidence>